<gene>
    <name evidence="9" type="ORF">TDIB3V08_LOCUS3734</name>
</gene>
<protein>
    <submittedName>
        <fullName evidence="9">Uncharacterized protein</fullName>
    </submittedName>
</protein>
<comment type="similarity">
    <text evidence="2">Belongs to the CD36 family.</text>
</comment>
<dbReference type="EMBL" id="OA565643">
    <property type="protein sequence ID" value="CAD7197426.1"/>
    <property type="molecule type" value="Genomic_DNA"/>
</dbReference>
<dbReference type="PANTHER" id="PTHR11923">
    <property type="entry name" value="SCAVENGER RECEPTOR CLASS B TYPE-1 SR-B1"/>
    <property type="match status" value="1"/>
</dbReference>
<evidence type="ECO:0000256" key="5">
    <source>
        <dbReference type="ARBA" id="ARBA00022989"/>
    </source>
</evidence>
<feature type="transmembrane region" description="Helical" evidence="8">
    <location>
        <begin position="149"/>
        <end position="178"/>
    </location>
</feature>
<organism evidence="9">
    <name type="scientific">Timema douglasi</name>
    <name type="common">Walking stick</name>
    <dbReference type="NCBI Taxonomy" id="61478"/>
    <lineage>
        <taxon>Eukaryota</taxon>
        <taxon>Metazoa</taxon>
        <taxon>Ecdysozoa</taxon>
        <taxon>Arthropoda</taxon>
        <taxon>Hexapoda</taxon>
        <taxon>Insecta</taxon>
        <taxon>Pterygota</taxon>
        <taxon>Neoptera</taxon>
        <taxon>Polyneoptera</taxon>
        <taxon>Phasmatodea</taxon>
        <taxon>Timematodea</taxon>
        <taxon>Timematoidea</taxon>
        <taxon>Timematidae</taxon>
        <taxon>Timema</taxon>
    </lineage>
</organism>
<keyword evidence="5 8" id="KW-1133">Transmembrane helix</keyword>
<dbReference type="GO" id="GO:0005737">
    <property type="term" value="C:cytoplasm"/>
    <property type="evidence" value="ECO:0007669"/>
    <property type="project" value="TreeGrafter"/>
</dbReference>
<keyword evidence="4 8" id="KW-0812">Transmembrane</keyword>
<dbReference type="PANTHER" id="PTHR11923:SF88">
    <property type="entry name" value="DEBRIS BUSTER, ISOFORM D"/>
    <property type="match status" value="1"/>
</dbReference>
<evidence type="ECO:0000256" key="1">
    <source>
        <dbReference type="ARBA" id="ARBA00004236"/>
    </source>
</evidence>
<dbReference type="AlphaFoldDB" id="A0A7R8Z7N0"/>
<dbReference type="Pfam" id="PF01130">
    <property type="entry name" value="CD36"/>
    <property type="match status" value="1"/>
</dbReference>
<evidence type="ECO:0000256" key="7">
    <source>
        <dbReference type="ARBA" id="ARBA00023180"/>
    </source>
</evidence>
<keyword evidence="6 8" id="KW-0472">Membrane</keyword>
<dbReference type="GO" id="GO:0005044">
    <property type="term" value="F:scavenger receptor activity"/>
    <property type="evidence" value="ECO:0007669"/>
    <property type="project" value="TreeGrafter"/>
</dbReference>
<evidence type="ECO:0000256" key="6">
    <source>
        <dbReference type="ARBA" id="ARBA00023136"/>
    </source>
</evidence>
<keyword evidence="3" id="KW-1003">Cell membrane</keyword>
<proteinExistence type="inferred from homology"/>
<dbReference type="GO" id="GO:0005886">
    <property type="term" value="C:plasma membrane"/>
    <property type="evidence" value="ECO:0007669"/>
    <property type="project" value="UniProtKB-SubCell"/>
</dbReference>
<evidence type="ECO:0000256" key="8">
    <source>
        <dbReference type="SAM" id="Phobius"/>
    </source>
</evidence>
<name>A0A7R8Z7N0_TIMDO</name>
<accession>A0A7R8Z7N0</accession>
<sequence>MHSRQLGDVPTKLPLKLLAGYGLDGPPRDYINQGGPTLLIHFFTPLQTARIDNFMRDHVPIQEGCPHHRVATFQEQLACFGGRVTKKKQTLNLTGVSLRSFYQLGSFNTGLRCSHCWVMIGLTTAILVLKDSSYQKERNHFNLEVVCLGRLAVIMVGVFTLAIGILLSSIPWVDYLILKASGVRRSSRFNERLRSKMIAAFTHSPSGSLGYVRRNLRLWNGTISYHYWQKPGVIRLTKVYIFNVTNPEAFLNNGDKPKLMEVGPFVYRLDIQRFKLYSRYLLKKESKSLIKELVKESQVSSKWMTTKLVFGIHADATDLYTGLTCFPTKYPPGHENQVTKPLS</sequence>
<keyword evidence="7" id="KW-0325">Glycoprotein</keyword>
<evidence type="ECO:0000256" key="4">
    <source>
        <dbReference type="ARBA" id="ARBA00022692"/>
    </source>
</evidence>
<dbReference type="PRINTS" id="PR01609">
    <property type="entry name" value="CD36FAMILY"/>
</dbReference>
<reference evidence="9" key="1">
    <citation type="submission" date="2020-11" db="EMBL/GenBank/DDBJ databases">
        <authorList>
            <person name="Tran Van P."/>
        </authorList>
    </citation>
    <scope>NUCLEOTIDE SEQUENCE</scope>
</reference>
<evidence type="ECO:0000256" key="3">
    <source>
        <dbReference type="ARBA" id="ARBA00022475"/>
    </source>
</evidence>
<evidence type="ECO:0000313" key="9">
    <source>
        <dbReference type="EMBL" id="CAD7197426.1"/>
    </source>
</evidence>
<comment type="subcellular location">
    <subcellularLocation>
        <location evidence="1">Cell membrane</location>
    </subcellularLocation>
</comment>
<dbReference type="InterPro" id="IPR002159">
    <property type="entry name" value="CD36_fam"/>
</dbReference>
<evidence type="ECO:0000256" key="2">
    <source>
        <dbReference type="ARBA" id="ARBA00010532"/>
    </source>
</evidence>